<evidence type="ECO:0000313" key="2">
    <source>
        <dbReference type="Proteomes" id="UP000007382"/>
    </source>
</evidence>
<proteinExistence type="predicted"/>
<dbReference type="Pfam" id="PF02620">
    <property type="entry name" value="YceD"/>
    <property type="match status" value="1"/>
</dbReference>
<dbReference type="OrthoDB" id="9790372at2"/>
<name>I0IQR9_LEPFC</name>
<gene>
    <name evidence="1" type="ordered locus">LFE_1941</name>
</gene>
<evidence type="ECO:0008006" key="3">
    <source>
        <dbReference type="Google" id="ProtNLM"/>
    </source>
</evidence>
<dbReference type="HOGENOM" id="CLU_100236_1_1_0"/>
<keyword evidence="2" id="KW-1185">Reference proteome</keyword>
<reference evidence="1 2" key="1">
    <citation type="journal article" date="2012" name="J. Bacteriol.">
        <title>Complete Genome Sequence of Leptospirillum ferrooxidans Strain C2-3, Isolated from a Fresh Volcanic Ash Deposit on the Island of Miyake, Japan.</title>
        <authorList>
            <person name="Fujimura R."/>
            <person name="Sato Y."/>
            <person name="Nishizawa T."/>
            <person name="Oshima K."/>
            <person name="Kim S.-W."/>
            <person name="Hattori M."/>
            <person name="Kamijo T."/>
            <person name="Ohta H."/>
        </authorList>
    </citation>
    <scope>NUCLEOTIDE SEQUENCE [LARGE SCALE GENOMIC DNA]</scope>
    <source>
        <strain evidence="1 2">C2-3</strain>
    </source>
</reference>
<dbReference type="InterPro" id="IPR003772">
    <property type="entry name" value="YceD"/>
</dbReference>
<sequence>MSDRPIESDVPLYRAHLDQIPDERKGGELTLSGEILASKLWGEEFSGSEVFFSAGLFRQGTDVLVRSEIRYKVNIECVRCLAIFPVSGELTERSLFIHRKKGGPTYPENEQYENDGWIDLFPWIRELILVSLPEYPLCREDCLGLCEVCRKSLNDGGCICPS</sequence>
<dbReference type="PATRIC" id="fig|1162668.3.peg.2305"/>
<organism evidence="1 2">
    <name type="scientific">Leptospirillum ferrooxidans (strain C2-3)</name>
    <dbReference type="NCBI Taxonomy" id="1162668"/>
    <lineage>
        <taxon>Bacteria</taxon>
        <taxon>Pseudomonadati</taxon>
        <taxon>Nitrospirota</taxon>
        <taxon>Nitrospiria</taxon>
        <taxon>Nitrospirales</taxon>
        <taxon>Nitrospiraceae</taxon>
        <taxon>Leptospirillum</taxon>
    </lineage>
</organism>
<dbReference type="Proteomes" id="UP000007382">
    <property type="component" value="Chromosome"/>
</dbReference>
<dbReference type="AlphaFoldDB" id="I0IQR9"/>
<dbReference type="KEGG" id="lfc:LFE_1941"/>
<dbReference type="eggNOG" id="COG1399">
    <property type="taxonomic scope" value="Bacteria"/>
</dbReference>
<evidence type="ECO:0000313" key="1">
    <source>
        <dbReference type="EMBL" id="BAM07618.1"/>
    </source>
</evidence>
<dbReference type="EMBL" id="AP012342">
    <property type="protein sequence ID" value="BAM07618.1"/>
    <property type="molecule type" value="Genomic_DNA"/>
</dbReference>
<protein>
    <recommendedName>
        <fullName evidence="3">DUF177 domain-containing protein</fullName>
    </recommendedName>
</protein>
<dbReference type="STRING" id="1162668.LFE_1941"/>
<reference evidence="2" key="2">
    <citation type="submission" date="2012-03" db="EMBL/GenBank/DDBJ databases">
        <title>The complete genome sequence of the pioneer microbe on fresh volcanic deposit, Leptospirillum ferrooxidans strain C2-3.</title>
        <authorList>
            <person name="Fujimura R."/>
            <person name="Sato Y."/>
            <person name="Nishizawa T."/>
            <person name="Nanba K."/>
            <person name="Oshima K."/>
            <person name="Hattori M."/>
            <person name="Kamijo T."/>
            <person name="Ohta H."/>
        </authorList>
    </citation>
    <scope>NUCLEOTIDE SEQUENCE [LARGE SCALE GENOMIC DNA]</scope>
    <source>
        <strain evidence="2">C2-3</strain>
    </source>
</reference>
<dbReference type="RefSeq" id="WP_014450102.1">
    <property type="nucleotide sequence ID" value="NC_017094.1"/>
</dbReference>
<accession>I0IQR9</accession>